<keyword evidence="3" id="KW-0547">Nucleotide-binding</keyword>
<evidence type="ECO:0000256" key="1">
    <source>
        <dbReference type="ARBA" id="ARBA00008909"/>
    </source>
</evidence>
<dbReference type="GO" id="GO:0006260">
    <property type="term" value="P:DNA replication"/>
    <property type="evidence" value="ECO:0007669"/>
    <property type="project" value="UniProtKB-KW"/>
</dbReference>
<sequence>MCKCAVKKEEKSRVMTVKNSWRLRALFRIEEYIRDVGQDSRAKRMGYCGNTIFVKVKKGDPSNVLYEPQLRCKDRVCPVCNSYRASILSRKVEKLGKDMENPHLLTITANTLNRDSLKTAVECFKKSTSLLKKERSWWKRYIRGGVEHIEITYKEETGWHVHSHMLVDLAVDRKVENMRLTENGYFLDPLKKELEHVLSKVGLGTISDIRPVTEGYGKEISKYSMKFGLDIDEARLKEIIVDMKGKRMVSRFGNCYGLKEMEELTPKEEEQYETLGTIKEVVDKCFKETGVDSELVQYALRAVKIGLIEIWSASYKPEPFQGMKNDSS</sequence>
<keyword evidence="3" id="KW-0378">Hydrolase</keyword>
<dbReference type="AlphaFoldDB" id="A0A286TUP3"/>
<reference evidence="3 4" key="1">
    <citation type="journal article" date="2017" name="Environ. Microbiol. Rep.">
        <title>Genetic diversity of marine anaerobic ammonium-oxidizing bacteria as revealed by genomic and proteomic analyses of 'Candidatus Scalindua japonica'.</title>
        <authorList>
            <person name="Oshiki M."/>
            <person name="Mizuto K."/>
            <person name="Kimura Z."/>
            <person name="Kindaichi T."/>
            <person name="Satoh H."/>
            <person name="Okabe S."/>
        </authorList>
    </citation>
    <scope>NUCLEOTIDE SEQUENCE [LARGE SCALE GENOMIC DNA]</scope>
    <source>
        <strain evidence="4">husup-a2</strain>
    </source>
</reference>
<name>A0A286TUP3_9BACT</name>
<organism evidence="3 4">
    <name type="scientific">Candidatus Scalindua japonica</name>
    <dbReference type="NCBI Taxonomy" id="1284222"/>
    <lineage>
        <taxon>Bacteria</taxon>
        <taxon>Pseudomonadati</taxon>
        <taxon>Planctomycetota</taxon>
        <taxon>Candidatus Brocadiia</taxon>
        <taxon>Candidatus Brocadiales</taxon>
        <taxon>Candidatus Scalinduaceae</taxon>
        <taxon>Candidatus Scalindua</taxon>
    </lineage>
</organism>
<dbReference type="GO" id="GO:0003677">
    <property type="term" value="F:DNA binding"/>
    <property type="evidence" value="ECO:0007669"/>
    <property type="project" value="InterPro"/>
</dbReference>
<keyword evidence="3" id="KW-0347">Helicase</keyword>
<evidence type="ECO:0000256" key="2">
    <source>
        <dbReference type="ARBA" id="ARBA00022705"/>
    </source>
</evidence>
<proteinExistence type="inferred from homology"/>
<keyword evidence="4" id="KW-1185">Reference proteome</keyword>
<dbReference type="GO" id="GO:0004386">
    <property type="term" value="F:helicase activity"/>
    <property type="evidence" value="ECO:0007669"/>
    <property type="project" value="UniProtKB-KW"/>
</dbReference>
<keyword evidence="3" id="KW-0067">ATP-binding</keyword>
<dbReference type="Pfam" id="PF01446">
    <property type="entry name" value="Rep_1"/>
    <property type="match status" value="1"/>
</dbReference>
<evidence type="ECO:0000313" key="3">
    <source>
        <dbReference type="EMBL" id="GAX59612.1"/>
    </source>
</evidence>
<comment type="caution">
    <text evidence="3">The sequence shown here is derived from an EMBL/GenBank/DDBJ whole genome shotgun (WGS) entry which is preliminary data.</text>
</comment>
<comment type="similarity">
    <text evidence="1">Belongs to the Gram-positive plasmids replication protein type 1 family.</text>
</comment>
<dbReference type="OrthoDB" id="295033at2"/>
<keyword evidence="2" id="KW-0235">DNA replication</keyword>
<dbReference type="Proteomes" id="UP000218542">
    <property type="component" value="Unassembled WGS sequence"/>
</dbReference>
<dbReference type="RefSeq" id="WP_096892747.1">
    <property type="nucleotide sequence ID" value="NZ_BAOS01000004.1"/>
</dbReference>
<dbReference type="InterPro" id="IPR000989">
    <property type="entry name" value="Rep"/>
</dbReference>
<accession>A0A286TUP3</accession>
<dbReference type="EMBL" id="BAOS01000004">
    <property type="protein sequence ID" value="GAX59612.1"/>
    <property type="molecule type" value="Genomic_DNA"/>
</dbReference>
<protein>
    <submittedName>
        <fullName evidence="3">Superfamily II DNA helicase</fullName>
    </submittedName>
</protein>
<evidence type="ECO:0000313" key="4">
    <source>
        <dbReference type="Proteomes" id="UP000218542"/>
    </source>
</evidence>
<gene>
    <name evidence="3" type="ORF">SCALIN_C04_0100</name>
</gene>